<accession>A0ABR0YG75</accession>
<keyword evidence="1" id="KW-0175">Coiled coil</keyword>
<evidence type="ECO:0000256" key="2">
    <source>
        <dbReference type="SAM" id="MobiDB-lite"/>
    </source>
</evidence>
<proteinExistence type="predicted"/>
<feature type="region of interest" description="Disordered" evidence="2">
    <location>
        <begin position="141"/>
        <end position="198"/>
    </location>
</feature>
<gene>
    <name evidence="3" type="ORF">HHUSO_G29819</name>
</gene>
<keyword evidence="4" id="KW-1185">Reference proteome</keyword>
<evidence type="ECO:0000313" key="4">
    <source>
        <dbReference type="Proteomes" id="UP001369086"/>
    </source>
</evidence>
<name>A0ABR0YG75_HUSHU</name>
<protein>
    <submittedName>
        <fullName evidence="3">Tuftelin-like</fullName>
    </submittedName>
</protein>
<dbReference type="Proteomes" id="UP001369086">
    <property type="component" value="Unassembled WGS sequence"/>
</dbReference>
<feature type="coiled-coil region" evidence="1">
    <location>
        <begin position="262"/>
        <end position="376"/>
    </location>
</feature>
<comment type="caution">
    <text evidence="3">The sequence shown here is derived from an EMBL/GenBank/DDBJ whole genome shotgun (WGS) entry which is preliminary data.</text>
</comment>
<dbReference type="PANTHER" id="PTHR23171">
    <property type="entry name" value="GDOWN1"/>
    <property type="match status" value="1"/>
</dbReference>
<reference evidence="3 4" key="1">
    <citation type="submission" date="2021-05" db="EMBL/GenBank/DDBJ databases">
        <authorList>
            <person name="Zahm M."/>
            <person name="Klopp C."/>
            <person name="Cabau C."/>
            <person name="Kuhl H."/>
            <person name="Suciu R."/>
            <person name="Ciorpac M."/>
            <person name="Holostenco D."/>
            <person name="Gessner J."/>
            <person name="Wuertz S."/>
            <person name="Hohne C."/>
            <person name="Stock M."/>
            <person name="Gislard M."/>
            <person name="Lluch J."/>
            <person name="Milhes M."/>
            <person name="Lampietro C."/>
            <person name="Lopez Roques C."/>
            <person name="Donnadieu C."/>
            <person name="Du K."/>
            <person name="Schartl M."/>
            <person name="Guiguen Y."/>
        </authorList>
    </citation>
    <scope>NUCLEOTIDE SEQUENCE [LARGE SCALE GENOMIC DNA]</scope>
    <source>
        <strain evidence="3">Hh-F2</strain>
        <tissue evidence="3">Blood</tissue>
    </source>
</reference>
<evidence type="ECO:0000256" key="1">
    <source>
        <dbReference type="SAM" id="Coils"/>
    </source>
</evidence>
<dbReference type="EMBL" id="JAHFZB010000032">
    <property type="protein sequence ID" value="KAK6471411.1"/>
    <property type="molecule type" value="Genomic_DNA"/>
</dbReference>
<evidence type="ECO:0000313" key="3">
    <source>
        <dbReference type="EMBL" id="KAK6471411.1"/>
    </source>
</evidence>
<dbReference type="SUPFAM" id="SSF57997">
    <property type="entry name" value="Tropomyosin"/>
    <property type="match status" value="1"/>
</dbReference>
<dbReference type="InterPro" id="IPR051375">
    <property type="entry name" value="Tuftelin_GRINL1A/MYZAP/CCD68"/>
</dbReference>
<organism evidence="3 4">
    <name type="scientific">Huso huso</name>
    <name type="common">Beluga</name>
    <name type="synonym">Acipenser huso</name>
    <dbReference type="NCBI Taxonomy" id="61971"/>
    <lineage>
        <taxon>Eukaryota</taxon>
        <taxon>Metazoa</taxon>
        <taxon>Chordata</taxon>
        <taxon>Craniata</taxon>
        <taxon>Vertebrata</taxon>
        <taxon>Euteleostomi</taxon>
        <taxon>Actinopterygii</taxon>
        <taxon>Chondrostei</taxon>
        <taxon>Acipenseriformes</taxon>
        <taxon>Acipenseridae</taxon>
        <taxon>Huso</taxon>
    </lineage>
</organism>
<dbReference type="PANTHER" id="PTHR23171:SF17">
    <property type="entry name" value="TUFTELIN"/>
    <property type="match status" value="1"/>
</dbReference>
<sequence>MANAQSIHCETAEISLSLELQQRYHRNTPRLSDRGETRRLSFEDGVRRLRLTLQNQSETERSGEQTKTKPIRRAFAVVPSNGISSSQPTEEGVEIIKVYVEARRKDQAAHENNMRMLSDEVTQIQEVRYCLKNLRQQMAARTNGRGDELKTLTGTNGLRPLPAQSHAVAHGNQGAPRTQDHSNGQAEGSSEPEPERMRELTKKLYSQFHSKLQETERRHSEEKRQLEVSNTTTAFTTGSLLYLLRCFVSAGKGIRLLLRSSIEDLQRLLSGMEREHSELRERMSKNEGQLQEISLLKQRGEEHQSRSVQLEKEVSTLKEKIHHLDDMLKSQQRKVRHMIEQLQNSKTLIRDKDALIHKLQEKVSFLEAENREMQYRLDFFTGAQDSSPCSTETLHSKRPPLTAPNKSVIKVLGMAS</sequence>